<dbReference type="PANTHER" id="PTHR45458:SF1">
    <property type="entry name" value="SHORT CHAIN DEHYDROGENASE"/>
    <property type="match status" value="1"/>
</dbReference>
<sequence>MNAVLPAVLITGVSSGIGHALADWYLNRGYRVYGLSRRQPDDLLAREHFHFASLDLNQFDAIAPTLGRLLTGEASLDLVILNAGILGQFDDLANTPMTDLQHTMDVNVWSNKVLLDQLFADGRNVRQVVAISSGAAVNGGRGWSGYSVSKAALNMLVMLYSREQPKTHFTSFAPGIVDTAMQEQLRSRTPDDRFPSVETLRSKQNTPDMPTPAVAAERLAGAMARLPDLVESGQFTDLRRLGELPG</sequence>
<dbReference type="InterPro" id="IPR052184">
    <property type="entry name" value="SDR_enzymes"/>
</dbReference>
<dbReference type="InterPro" id="IPR020904">
    <property type="entry name" value="Sc_DH/Rdtase_CS"/>
</dbReference>
<proteinExistence type="predicted"/>
<dbReference type="KEGG" id="lcre:Pla8534_54340"/>
<protein>
    <submittedName>
        <fullName evidence="2">Benzil reductase ((S)-benzoin forming)</fullName>
        <ecNumber evidence="2">1.1.1.320</ecNumber>
    </submittedName>
</protein>
<dbReference type="EMBL" id="CP036433">
    <property type="protein sequence ID" value="QDU97584.1"/>
    <property type="molecule type" value="Genomic_DNA"/>
</dbReference>
<name>A0A518E0G7_9BACT</name>
<evidence type="ECO:0000313" key="3">
    <source>
        <dbReference type="Proteomes" id="UP000317648"/>
    </source>
</evidence>
<dbReference type="RefSeq" id="WP_145056349.1">
    <property type="nucleotide sequence ID" value="NZ_CP036433.1"/>
</dbReference>
<dbReference type="Gene3D" id="3.40.50.720">
    <property type="entry name" value="NAD(P)-binding Rossmann-like Domain"/>
    <property type="match status" value="1"/>
</dbReference>
<dbReference type="InterPro" id="IPR002347">
    <property type="entry name" value="SDR_fam"/>
</dbReference>
<keyword evidence="3" id="KW-1185">Reference proteome</keyword>
<dbReference type="GO" id="GO:0016616">
    <property type="term" value="F:oxidoreductase activity, acting on the CH-OH group of donors, NAD or NADP as acceptor"/>
    <property type="evidence" value="ECO:0007669"/>
    <property type="project" value="TreeGrafter"/>
</dbReference>
<accession>A0A518E0G7</accession>
<dbReference type="InterPro" id="IPR036291">
    <property type="entry name" value="NAD(P)-bd_dom_sf"/>
</dbReference>
<reference evidence="2 3" key="1">
    <citation type="submission" date="2019-02" db="EMBL/GenBank/DDBJ databases">
        <title>Deep-cultivation of Planctomycetes and their phenomic and genomic characterization uncovers novel biology.</title>
        <authorList>
            <person name="Wiegand S."/>
            <person name="Jogler M."/>
            <person name="Boedeker C."/>
            <person name="Pinto D."/>
            <person name="Vollmers J."/>
            <person name="Rivas-Marin E."/>
            <person name="Kohn T."/>
            <person name="Peeters S.H."/>
            <person name="Heuer A."/>
            <person name="Rast P."/>
            <person name="Oberbeckmann S."/>
            <person name="Bunk B."/>
            <person name="Jeske O."/>
            <person name="Meyerdierks A."/>
            <person name="Storesund J.E."/>
            <person name="Kallscheuer N."/>
            <person name="Luecker S."/>
            <person name="Lage O.M."/>
            <person name="Pohl T."/>
            <person name="Merkel B.J."/>
            <person name="Hornburger P."/>
            <person name="Mueller R.-W."/>
            <person name="Bruemmer F."/>
            <person name="Labrenz M."/>
            <person name="Spormann A.M."/>
            <person name="Op den Camp H."/>
            <person name="Overmann J."/>
            <person name="Amann R."/>
            <person name="Jetten M.S.M."/>
            <person name="Mascher T."/>
            <person name="Medema M.H."/>
            <person name="Devos D.P."/>
            <person name="Kaster A.-K."/>
            <person name="Ovreas L."/>
            <person name="Rohde M."/>
            <person name="Galperin M.Y."/>
            <person name="Jogler C."/>
        </authorList>
    </citation>
    <scope>NUCLEOTIDE SEQUENCE [LARGE SCALE GENOMIC DNA]</scope>
    <source>
        <strain evidence="2 3">Pla85_3_4</strain>
    </source>
</reference>
<evidence type="ECO:0000256" key="1">
    <source>
        <dbReference type="SAM" id="MobiDB-lite"/>
    </source>
</evidence>
<dbReference type="SUPFAM" id="SSF51735">
    <property type="entry name" value="NAD(P)-binding Rossmann-fold domains"/>
    <property type="match status" value="1"/>
</dbReference>
<organism evidence="2 3">
    <name type="scientific">Lignipirellula cremea</name>
    <dbReference type="NCBI Taxonomy" id="2528010"/>
    <lineage>
        <taxon>Bacteria</taxon>
        <taxon>Pseudomonadati</taxon>
        <taxon>Planctomycetota</taxon>
        <taxon>Planctomycetia</taxon>
        <taxon>Pirellulales</taxon>
        <taxon>Pirellulaceae</taxon>
        <taxon>Lignipirellula</taxon>
    </lineage>
</organism>
<dbReference type="Proteomes" id="UP000317648">
    <property type="component" value="Chromosome"/>
</dbReference>
<dbReference type="PANTHER" id="PTHR45458">
    <property type="entry name" value="SHORT-CHAIN DEHYDROGENASE/REDUCTASE SDR"/>
    <property type="match status" value="1"/>
</dbReference>
<dbReference type="PRINTS" id="PR00081">
    <property type="entry name" value="GDHRDH"/>
</dbReference>
<dbReference type="AlphaFoldDB" id="A0A518E0G7"/>
<gene>
    <name evidence="2" type="primary">yueD</name>
    <name evidence="2" type="ORF">Pla8534_54340</name>
</gene>
<dbReference type="OrthoDB" id="9794387at2"/>
<dbReference type="PROSITE" id="PS00061">
    <property type="entry name" value="ADH_SHORT"/>
    <property type="match status" value="1"/>
</dbReference>
<feature type="region of interest" description="Disordered" evidence="1">
    <location>
        <begin position="188"/>
        <end position="211"/>
    </location>
</feature>
<keyword evidence="2" id="KW-0560">Oxidoreductase</keyword>
<dbReference type="Pfam" id="PF00106">
    <property type="entry name" value="adh_short"/>
    <property type="match status" value="1"/>
</dbReference>
<evidence type="ECO:0000313" key="2">
    <source>
        <dbReference type="EMBL" id="QDU97584.1"/>
    </source>
</evidence>
<dbReference type="EC" id="1.1.1.320" evidence="2"/>